<dbReference type="Proteomes" id="UP000515135">
    <property type="component" value="Unplaced"/>
</dbReference>
<evidence type="ECO:0000256" key="7">
    <source>
        <dbReference type="SAM" id="Phobius"/>
    </source>
</evidence>
<dbReference type="InterPro" id="IPR008368">
    <property type="entry name" value="VDCC_gsu"/>
</dbReference>
<proteinExistence type="inferred from homology"/>
<dbReference type="PRINTS" id="PR01792">
    <property type="entry name" value="VDCCGAMMA"/>
</dbReference>
<feature type="transmembrane region" description="Helical" evidence="7">
    <location>
        <begin position="147"/>
        <end position="168"/>
    </location>
</feature>
<dbReference type="OrthoDB" id="9985566at2759"/>
<dbReference type="InterPro" id="IPR004031">
    <property type="entry name" value="PMP22/EMP/MP20/Claudin"/>
</dbReference>
<comment type="subcellular location">
    <subcellularLocation>
        <location evidence="1">Membrane</location>
        <topology evidence="1">Multi-pass membrane protein</topology>
    </subcellularLocation>
</comment>
<evidence type="ECO:0000256" key="2">
    <source>
        <dbReference type="ARBA" id="ARBA00007111"/>
    </source>
</evidence>
<dbReference type="GO" id="GO:0019226">
    <property type="term" value="P:transmission of nerve impulse"/>
    <property type="evidence" value="ECO:0007669"/>
    <property type="project" value="TreeGrafter"/>
</dbReference>
<dbReference type="PANTHER" id="PTHR12107:SF0">
    <property type="entry name" value="STARGAZIN (MAMMALIAN CALCIUM CHANNEL) HOMOLOG"/>
    <property type="match status" value="1"/>
</dbReference>
<dbReference type="GO" id="GO:0098970">
    <property type="term" value="P:postsynaptic neurotransmitter receptor diffusion trapping"/>
    <property type="evidence" value="ECO:0007669"/>
    <property type="project" value="TreeGrafter"/>
</dbReference>
<protein>
    <submittedName>
        <fullName evidence="9">Voltage-dependent calcium channel gamma-5 subunit-like</fullName>
    </submittedName>
</protein>
<evidence type="ECO:0000256" key="4">
    <source>
        <dbReference type="ARBA" id="ARBA00022989"/>
    </source>
</evidence>
<gene>
    <name evidence="9" type="primary">LOC109461498</name>
</gene>
<dbReference type="AlphaFoldDB" id="A0A6P4XRT3"/>
<sequence>MFLKARRMVTCGKRPLMILTCLCSSLSLGFLVVAVGTDYWLYTAEYVMLSNKTDGRRVDVRVEVHSGLWRVCPIIANGSGCAKISTFGPPLGKNYGPREYTTDSIMRVISSAMPFPVVSLGMTFLGCVVSTIGHVNPRRKLNAFASGILFILSGLFTVVGLIVYISAINDEVMHRDKKNADSSFHYQYSWSFFMAAMSFGLTELSGVLSIYLFIRLYMSDDEEKARSRHAVARRAMYPAPCLSAPPTPRGSTYDHAGYPCRSLSNDGPYAPRSPSSNSLGGYKMRNSSTHPEGGYPFLGEYKARNSTINPAAAAEEEGYPMSYQTAIVNRYPERLTIL</sequence>
<evidence type="ECO:0000256" key="6">
    <source>
        <dbReference type="SAM" id="MobiDB-lite"/>
    </source>
</evidence>
<keyword evidence="8" id="KW-1185">Reference proteome</keyword>
<dbReference type="GO" id="GO:0032281">
    <property type="term" value="C:AMPA glutamate receptor complex"/>
    <property type="evidence" value="ECO:0007669"/>
    <property type="project" value="TreeGrafter"/>
</dbReference>
<reference evidence="9" key="1">
    <citation type="submission" date="2025-08" db="UniProtKB">
        <authorList>
            <consortium name="RefSeq"/>
        </authorList>
    </citation>
    <scope>IDENTIFICATION</scope>
    <source>
        <tissue evidence="9">Gonad</tissue>
    </source>
</reference>
<dbReference type="PANTHER" id="PTHR12107">
    <property type="entry name" value="VOLTAGE-DEPENDENT CALCIUM CHANNEL GAMMA SUBUNIT"/>
    <property type="match status" value="1"/>
</dbReference>
<evidence type="ECO:0000256" key="1">
    <source>
        <dbReference type="ARBA" id="ARBA00004141"/>
    </source>
</evidence>
<evidence type="ECO:0000313" key="9">
    <source>
        <dbReference type="RefSeq" id="XP_019613429.1"/>
    </source>
</evidence>
<comment type="similarity">
    <text evidence="2">Belongs to the PMP-22/EMP/MP20 family. CACNG subfamily.</text>
</comment>
<feature type="region of interest" description="Disordered" evidence="6">
    <location>
        <begin position="264"/>
        <end position="285"/>
    </location>
</feature>
<dbReference type="RefSeq" id="XP_019613429.1">
    <property type="nucleotide sequence ID" value="XM_019757870.1"/>
</dbReference>
<dbReference type="GO" id="GO:0051968">
    <property type="term" value="P:positive regulation of synaptic transmission, glutamatergic"/>
    <property type="evidence" value="ECO:0007669"/>
    <property type="project" value="TreeGrafter"/>
</dbReference>
<dbReference type="GeneID" id="109461498"/>
<keyword evidence="3 7" id="KW-0812">Transmembrane</keyword>
<dbReference type="GO" id="GO:0098839">
    <property type="term" value="C:postsynaptic density membrane"/>
    <property type="evidence" value="ECO:0007669"/>
    <property type="project" value="TreeGrafter"/>
</dbReference>
<keyword evidence="5 7" id="KW-0472">Membrane</keyword>
<evidence type="ECO:0000313" key="8">
    <source>
        <dbReference type="Proteomes" id="UP000515135"/>
    </source>
</evidence>
<dbReference type="GO" id="GO:0099590">
    <property type="term" value="P:neurotransmitter receptor internalization"/>
    <property type="evidence" value="ECO:0007669"/>
    <property type="project" value="TreeGrafter"/>
</dbReference>
<feature type="compositionally biased region" description="Polar residues" evidence="6">
    <location>
        <begin position="273"/>
        <end position="285"/>
    </location>
</feature>
<evidence type="ECO:0000256" key="3">
    <source>
        <dbReference type="ARBA" id="ARBA00022692"/>
    </source>
</evidence>
<feature type="transmembrane region" description="Helical" evidence="7">
    <location>
        <begin position="188"/>
        <end position="214"/>
    </location>
</feature>
<dbReference type="KEGG" id="bbel:109461498"/>
<dbReference type="GO" id="GO:0098943">
    <property type="term" value="P:neurotransmitter receptor transport, postsynaptic endosome to lysosome"/>
    <property type="evidence" value="ECO:0007669"/>
    <property type="project" value="TreeGrafter"/>
</dbReference>
<name>A0A6P4XRT3_BRABE</name>
<feature type="transmembrane region" description="Helical" evidence="7">
    <location>
        <begin position="113"/>
        <end position="135"/>
    </location>
</feature>
<dbReference type="Gene3D" id="1.20.140.150">
    <property type="match status" value="1"/>
</dbReference>
<dbReference type="InterPro" id="IPR051072">
    <property type="entry name" value="CACNG_subunit"/>
</dbReference>
<organism evidence="8 9">
    <name type="scientific">Branchiostoma belcheri</name>
    <name type="common">Amphioxus</name>
    <dbReference type="NCBI Taxonomy" id="7741"/>
    <lineage>
        <taxon>Eukaryota</taxon>
        <taxon>Metazoa</taxon>
        <taxon>Chordata</taxon>
        <taxon>Cephalochordata</taxon>
        <taxon>Leptocardii</taxon>
        <taxon>Amphioxiformes</taxon>
        <taxon>Branchiostomatidae</taxon>
        <taxon>Branchiostoma</taxon>
    </lineage>
</organism>
<dbReference type="Pfam" id="PF00822">
    <property type="entry name" value="PMP22_Claudin"/>
    <property type="match status" value="1"/>
</dbReference>
<keyword evidence="4 7" id="KW-1133">Transmembrane helix</keyword>
<accession>A0A6P4XRT3</accession>
<dbReference type="GO" id="GO:0016247">
    <property type="term" value="F:channel regulator activity"/>
    <property type="evidence" value="ECO:0007669"/>
    <property type="project" value="TreeGrafter"/>
</dbReference>
<evidence type="ECO:0000256" key="5">
    <source>
        <dbReference type="ARBA" id="ARBA00023136"/>
    </source>
</evidence>
<dbReference type="GO" id="GO:0005245">
    <property type="term" value="F:voltage-gated calcium channel activity"/>
    <property type="evidence" value="ECO:0007669"/>
    <property type="project" value="TreeGrafter"/>
</dbReference>